<evidence type="ECO:0000256" key="2">
    <source>
        <dbReference type="ARBA" id="ARBA00022448"/>
    </source>
</evidence>
<keyword evidence="3" id="KW-0333">Golgi apparatus</keyword>
<dbReference type="STRING" id="425265.A8PWK6"/>
<comment type="caution">
    <text evidence="7">The sequence shown here is derived from an EMBL/GenBank/DDBJ whole genome shotgun (WGS) entry which is preliminary data.</text>
</comment>
<dbReference type="InterPro" id="IPR022233">
    <property type="entry name" value="TRAPPC10/Trs130_C"/>
</dbReference>
<feature type="domain" description="DUF7077" evidence="6">
    <location>
        <begin position="760"/>
        <end position="874"/>
    </location>
</feature>
<organism evidence="7 8">
    <name type="scientific">Malassezia globosa (strain ATCC MYA-4612 / CBS 7966)</name>
    <name type="common">Dandruff-associated fungus</name>
    <dbReference type="NCBI Taxonomy" id="425265"/>
    <lineage>
        <taxon>Eukaryota</taxon>
        <taxon>Fungi</taxon>
        <taxon>Dikarya</taxon>
        <taxon>Basidiomycota</taxon>
        <taxon>Ustilaginomycotina</taxon>
        <taxon>Malasseziomycetes</taxon>
        <taxon>Malasseziales</taxon>
        <taxon>Malasseziaceae</taxon>
        <taxon>Malassezia</taxon>
    </lineage>
</organism>
<feature type="domain" description="TRAPPC10/Trs130 C-terminal" evidence="4">
    <location>
        <begin position="1107"/>
        <end position="1237"/>
    </location>
</feature>
<dbReference type="Pfam" id="PF23036">
    <property type="entry name" value="TRAPPC10_1st"/>
    <property type="match status" value="2"/>
</dbReference>
<dbReference type="GO" id="GO:0006891">
    <property type="term" value="P:intra-Golgi vesicle-mediated transport"/>
    <property type="evidence" value="ECO:0007669"/>
    <property type="project" value="TreeGrafter"/>
</dbReference>
<dbReference type="PANTHER" id="PTHR13251:SF3">
    <property type="entry name" value="TRAFFICKING PROTEIN PARTICLE COMPLEX SUBUNIT 10"/>
    <property type="match status" value="1"/>
</dbReference>
<dbReference type="InterPro" id="IPR056913">
    <property type="entry name" value="TRAPPC10/Trs130_N"/>
</dbReference>
<proteinExistence type="predicted"/>
<evidence type="ECO:0000313" key="8">
    <source>
        <dbReference type="Proteomes" id="UP000008837"/>
    </source>
</evidence>
<dbReference type="Pfam" id="PF23274">
    <property type="entry name" value="DUF7077"/>
    <property type="match status" value="1"/>
</dbReference>
<evidence type="ECO:0000259" key="4">
    <source>
        <dbReference type="Pfam" id="PF12584"/>
    </source>
</evidence>
<dbReference type="InParanoid" id="A8PWK6"/>
<evidence type="ECO:0000259" key="5">
    <source>
        <dbReference type="Pfam" id="PF23036"/>
    </source>
</evidence>
<dbReference type="RefSeq" id="XP_001731865.1">
    <property type="nucleotide sequence ID" value="XM_001731813.1"/>
</dbReference>
<evidence type="ECO:0000256" key="3">
    <source>
        <dbReference type="ARBA" id="ARBA00023034"/>
    </source>
</evidence>
<sequence>MTDPGSDVRVPITYATHSASQATAQLAHIVPLLAEQFPLRNLHWRPPVTMQTLRPLKRSSGSSGMDSVPALRTIQNLNVELIPLATHLPNQQNVQILERVPCVHIFFVTCDDIDVYRAQVRNEIRHWLATLRKHIPNDFDHLSTIRSDEQDKAGTALPPEHLIVLLPPPSSGVFTASSATSSGKSAMGRFYTMNKGTVLEKLRADFNSSAKEHVLALSKLPTSSKDNDPALWIDIIAHIKTCTLASLGRVLDMQDRVVSMYDESTKGVNWTLSGSITRKEFVIQTLEGLGLLHDVLHIYDTVETHLERCIADGRTPFVPGGNEPGDDSLMLLGPLRKPYLSLMASNRLSLFDIQCYLYARRSTVHAALGEVVQVMQMTPAFIASVTRMLRPHRHLLAQAFLEAWSFSVALDAVEQCQAWLVEAQGETDDVRTTHAFHAAKAELLELAVRQLISIGLQSGHLPRVEPFQFVASDSLSMFAPDARITRKELVEAMAHRHVFESQLCNVIHRTLLAAVLCQQTPRTLRLKYLFACFHMSRSSFHHAHALWDELLAHPALPYSAVLYGPTHSQYLACLQAEHLAHGDVWIQALVAAIQAISTLRAQPLSPQPMDEMSLLTWLADESDNQHTYATLVGYNGCRVHVRSVRADRDGAHTFLDIDLLSYLPKPLSVDAVHIWVANYRQVQLQFSASAHTLEPGLNRLRLVCMTSAVGYFHLQATQIQFRRVLLESIVQSAASLSTLADAQQLEYRRHRICIPADGAALQMHVSMPRVMSLQDARSVELHLDSGRDPLEEATISVTAHGDVRLKLDEDPCLACDNGETSVSRTESGSLLLRHLPARTSCTMALPVSYMPRTPYIELSIVVYFQRNGYDCSVHRTLRAPLHLPFSINIQDFFRLHHLLSKLSLETTAGTHVRVCTPQVTASEEGPVSIQVPVQSVPLRMRPREASTFLLQFQYKYLGTRRAANPPFALSIVYRTAADEAQGLALYYLSLLLAQTPSWMDGDQQLLQRALCECLEHATFDVGSTPMYEAKYWHDTLFRWGWPQESQRSIQVLELVRRVFARLEDPSMDAMLIPTTAPSHVQQNAAQQHAWEASQKCLQWRTLTLPLDVPFVDAVNSVSILAPERSHISLGEPIDITIDVTISLVWSQASDDDDVSTVLQYNILTDFDNWLVWGNKKGMWEIPAQQLESHHTIHATLLPVRTGWLLYPRIRIAPIGPAARPFRCETYMRQADQGIYVVSSSHPDTYWVDLRPVEIAAH</sequence>
<comment type="subcellular location">
    <subcellularLocation>
        <location evidence="1">Golgi apparatus</location>
    </subcellularLocation>
</comment>
<dbReference type="GO" id="GO:0005829">
    <property type="term" value="C:cytosol"/>
    <property type="evidence" value="ECO:0007669"/>
    <property type="project" value="GOC"/>
</dbReference>
<dbReference type="GO" id="GO:0034498">
    <property type="term" value="P:early endosome to Golgi transport"/>
    <property type="evidence" value="ECO:0007669"/>
    <property type="project" value="TreeGrafter"/>
</dbReference>
<dbReference type="InterPro" id="IPR055505">
    <property type="entry name" value="DUF7077"/>
</dbReference>
<dbReference type="PANTHER" id="PTHR13251">
    <property type="entry name" value="EPILEPSY HOLOPROSENCEPHALY CANDIDATE 1/TMEM1"/>
    <property type="match status" value="1"/>
</dbReference>
<evidence type="ECO:0000259" key="6">
    <source>
        <dbReference type="Pfam" id="PF23274"/>
    </source>
</evidence>
<evidence type="ECO:0000313" key="7">
    <source>
        <dbReference type="EMBL" id="EDP44651.1"/>
    </source>
</evidence>
<evidence type="ECO:0000256" key="1">
    <source>
        <dbReference type="ARBA" id="ARBA00004555"/>
    </source>
</evidence>
<dbReference type="KEGG" id="mgl:MGL_1133"/>
<dbReference type="OMA" id="YEIHANP"/>
<protein>
    <recommendedName>
        <fullName evidence="9">Trafficking protein particle complex subunit 11 domain-containing protein</fullName>
    </recommendedName>
</protein>
<dbReference type="AlphaFoldDB" id="A8PWK6"/>
<dbReference type="OrthoDB" id="10256906at2759"/>
<feature type="domain" description="TRAPPC10/Trs130 N-terminal" evidence="5">
    <location>
        <begin position="70"/>
        <end position="134"/>
    </location>
</feature>
<dbReference type="Proteomes" id="UP000008837">
    <property type="component" value="Unassembled WGS sequence"/>
</dbReference>
<dbReference type="GO" id="GO:1990071">
    <property type="term" value="C:TRAPPII protein complex"/>
    <property type="evidence" value="ECO:0007669"/>
    <property type="project" value="InterPro"/>
</dbReference>
<feature type="domain" description="TRAPPC10/Trs130 N-terminal" evidence="5">
    <location>
        <begin position="193"/>
        <end position="373"/>
    </location>
</feature>
<name>A8PWK6_MALGO</name>
<reference evidence="7 8" key="1">
    <citation type="journal article" date="2007" name="Proc. Natl. Acad. Sci. U.S.A.">
        <title>Dandruff-associated Malassezia genomes reveal convergent and divergent virulence traits shared with plant and human fungal pathogens.</title>
        <authorList>
            <person name="Xu J."/>
            <person name="Saunders C.W."/>
            <person name="Hu P."/>
            <person name="Grant R.A."/>
            <person name="Boekhout T."/>
            <person name="Kuramae E.E."/>
            <person name="Kronstad J.W."/>
            <person name="Deangelis Y.M."/>
            <person name="Reeder N.L."/>
            <person name="Johnstone K.R."/>
            <person name="Leland M."/>
            <person name="Fieno A.M."/>
            <person name="Begley W.M."/>
            <person name="Sun Y."/>
            <person name="Lacey M.P."/>
            <person name="Chaudhary T."/>
            <person name="Keough T."/>
            <person name="Chu L."/>
            <person name="Sears R."/>
            <person name="Yuan B."/>
            <person name="Dawson T.L.Jr."/>
        </authorList>
    </citation>
    <scope>NUCLEOTIDE SEQUENCE [LARGE SCALE GENOMIC DNA]</scope>
    <source>
        <strain evidence="8">ATCC MYA-4612 / CBS 7966</strain>
    </source>
</reference>
<dbReference type="EMBL" id="AAYY01000003">
    <property type="protein sequence ID" value="EDP44651.1"/>
    <property type="molecule type" value="Genomic_DNA"/>
</dbReference>
<keyword evidence="2" id="KW-0813">Transport</keyword>
<dbReference type="GeneID" id="5856170"/>
<keyword evidence="8" id="KW-1185">Reference proteome</keyword>
<accession>A8PWK6</accession>
<gene>
    <name evidence="7" type="ORF">MGL_1133</name>
</gene>
<dbReference type="VEuPathDB" id="FungiDB:MGL_1133"/>
<evidence type="ECO:0008006" key="9">
    <source>
        <dbReference type="Google" id="ProtNLM"/>
    </source>
</evidence>
<dbReference type="Pfam" id="PF12584">
    <property type="entry name" value="TRAPPC10"/>
    <property type="match status" value="1"/>
</dbReference>
<dbReference type="InterPro" id="IPR045126">
    <property type="entry name" value="TRAPPC10/Trs130"/>
</dbReference>